<evidence type="ECO:0000313" key="3">
    <source>
        <dbReference type="Proteomes" id="UP000000366"/>
    </source>
</evidence>
<dbReference type="PIRSF" id="PIRSF017082">
    <property type="entry name" value="YflP"/>
    <property type="match status" value="1"/>
</dbReference>
<dbReference type="PANTHER" id="PTHR42928:SF5">
    <property type="entry name" value="BLR1237 PROTEIN"/>
    <property type="match status" value="1"/>
</dbReference>
<name>A2SDW8_METPP</name>
<evidence type="ECO:0008006" key="4">
    <source>
        <dbReference type="Google" id="ProtNLM"/>
    </source>
</evidence>
<protein>
    <recommendedName>
        <fullName evidence="4">Tripartite tricarboxylate transporter substrate binding protein</fullName>
    </recommendedName>
</protein>
<dbReference type="Gene3D" id="3.40.190.150">
    <property type="entry name" value="Bordetella uptake gene, domain 1"/>
    <property type="match status" value="1"/>
</dbReference>
<organism evidence="2 3">
    <name type="scientific">Methylibium petroleiphilum (strain ATCC BAA-1232 / LMG 22953 / PM1)</name>
    <dbReference type="NCBI Taxonomy" id="420662"/>
    <lineage>
        <taxon>Bacteria</taxon>
        <taxon>Pseudomonadati</taxon>
        <taxon>Pseudomonadota</taxon>
        <taxon>Betaproteobacteria</taxon>
        <taxon>Burkholderiales</taxon>
        <taxon>Sphaerotilaceae</taxon>
        <taxon>Methylibium</taxon>
    </lineage>
</organism>
<evidence type="ECO:0000313" key="2">
    <source>
        <dbReference type="EMBL" id="ABM93757.1"/>
    </source>
</evidence>
<proteinExistence type="inferred from homology"/>
<dbReference type="SUPFAM" id="SSF53850">
    <property type="entry name" value="Periplasmic binding protein-like II"/>
    <property type="match status" value="1"/>
</dbReference>
<dbReference type="AlphaFoldDB" id="A2SDW8"/>
<dbReference type="PANTHER" id="PTHR42928">
    <property type="entry name" value="TRICARBOXYLATE-BINDING PROTEIN"/>
    <property type="match status" value="1"/>
</dbReference>
<dbReference type="KEGG" id="mpt:Mpe_A0795"/>
<dbReference type="Gene3D" id="3.40.190.10">
    <property type="entry name" value="Periplasmic binding protein-like II"/>
    <property type="match status" value="1"/>
</dbReference>
<keyword evidence="3" id="KW-1185">Reference proteome</keyword>
<dbReference type="InterPro" id="IPR006311">
    <property type="entry name" value="TAT_signal"/>
</dbReference>
<dbReference type="eggNOG" id="COG3181">
    <property type="taxonomic scope" value="Bacteria"/>
</dbReference>
<dbReference type="HOGENOM" id="CLU_045683_0_0_4"/>
<dbReference type="Proteomes" id="UP000000366">
    <property type="component" value="Chromosome"/>
</dbReference>
<dbReference type="EMBL" id="CP000555">
    <property type="protein sequence ID" value="ABM93757.1"/>
    <property type="molecule type" value="Genomic_DNA"/>
</dbReference>
<dbReference type="STRING" id="420662.Mpe_A0795"/>
<gene>
    <name evidence="2" type="ordered locus">Mpe_A0795</name>
</gene>
<sequence>MPCRTARSCRSNPSEETRMKFNRREVLACLGSSAAGLAMPMAAWAQSWPSKPIKLVIGYSTGGSTDATARLVGRQLEQRLGQPMVFEYKPGAGASMGAEFVAKSVADGYTIGLTDTGPMAVVPHLRKLAYDPTKDFTPLSYVCATGLAVLVHPSVPANNIKELIALAKADPEKYNYASSGVGSVHHLAGELFKSQAGVKMAHVPYRGAGPALTDLVGGQIPVMFATIGPSLQMISAGKVKALGVTSSKRSKALPDVPTVAEQGLAGYEAVLWFSIVGPANLPAPISARLQKELQASLVDPELIRELEKLGNDDIGPRTPQEVAALVKSEMEKWGRVIKDAHITVDS</sequence>
<evidence type="ECO:0000256" key="1">
    <source>
        <dbReference type="ARBA" id="ARBA00006987"/>
    </source>
</evidence>
<dbReference type="InterPro" id="IPR042100">
    <property type="entry name" value="Bug_dom1"/>
</dbReference>
<accession>A2SDW8</accession>
<reference evidence="2 3" key="1">
    <citation type="journal article" date="2007" name="J. Bacteriol.">
        <title>Whole-genome analysis of the methyl tert-butyl ether-degrading beta-proteobacterium Methylibium petroleiphilum PM1.</title>
        <authorList>
            <person name="Kane S.R."/>
            <person name="Chakicherla A.Y."/>
            <person name="Chain P.S.G."/>
            <person name="Schmidt R."/>
            <person name="Shin M.W."/>
            <person name="Legler T.C."/>
            <person name="Scow K.M."/>
            <person name="Larimer F.W."/>
            <person name="Lucas S.M."/>
            <person name="Richardson P.M."/>
            <person name="Hristova K.R."/>
        </authorList>
    </citation>
    <scope>NUCLEOTIDE SEQUENCE [LARGE SCALE GENOMIC DNA]</scope>
    <source>
        <strain evidence="3">ATCC BAA-1232 / LMG 22953 / PM1</strain>
    </source>
</reference>
<dbReference type="PROSITE" id="PS51318">
    <property type="entry name" value="TAT"/>
    <property type="match status" value="1"/>
</dbReference>
<dbReference type="Pfam" id="PF03401">
    <property type="entry name" value="TctC"/>
    <property type="match status" value="1"/>
</dbReference>
<dbReference type="CDD" id="cd07012">
    <property type="entry name" value="PBP2_Bug_TTT"/>
    <property type="match status" value="1"/>
</dbReference>
<comment type="similarity">
    <text evidence="1">Belongs to the UPF0065 (bug) family.</text>
</comment>
<dbReference type="InterPro" id="IPR005064">
    <property type="entry name" value="BUG"/>
</dbReference>